<keyword evidence="1" id="KW-0472">Membrane</keyword>
<dbReference type="InterPro" id="IPR025333">
    <property type="entry name" value="DUF4239"/>
</dbReference>
<dbReference type="Proteomes" id="UP000234752">
    <property type="component" value="Plasmid unnamed1"/>
</dbReference>
<feature type="transmembrane region" description="Helical" evidence="1">
    <location>
        <begin position="202"/>
        <end position="220"/>
    </location>
</feature>
<reference evidence="2 3" key="1">
    <citation type="submission" date="2017-12" db="EMBL/GenBank/DDBJ databases">
        <title>Genomes of bacteria within cyanobacterial aggregates.</title>
        <authorList>
            <person name="Cai H."/>
        </authorList>
    </citation>
    <scope>NUCLEOTIDE SEQUENCE [LARGE SCALE GENOMIC DNA]</scope>
    <source>
        <strain evidence="2 3">TH16</strain>
        <plasmid evidence="2 3">unnamed1</plasmid>
    </source>
</reference>
<feature type="transmembrane region" description="Helical" evidence="1">
    <location>
        <begin position="62"/>
        <end position="83"/>
    </location>
</feature>
<keyword evidence="2" id="KW-0614">Plasmid</keyword>
<dbReference type="KEGG" id="ncb:C0V82_24980"/>
<evidence type="ECO:0000256" key="1">
    <source>
        <dbReference type="SAM" id="Phobius"/>
    </source>
</evidence>
<feature type="transmembrane region" description="Helical" evidence="1">
    <location>
        <begin position="21"/>
        <end position="42"/>
    </location>
</feature>
<gene>
    <name evidence="2" type="ORF">C0V82_24980</name>
</gene>
<protein>
    <recommendedName>
        <fullName evidence="4">DUF4239 domain-containing protein</fullName>
    </recommendedName>
</protein>
<dbReference type="RefSeq" id="WP_102115103.1">
    <property type="nucleotide sequence ID" value="NZ_BMGN01000001.1"/>
</dbReference>
<organism evidence="2 3">
    <name type="scientific">Niveispirillum cyanobacteriorum</name>
    <dbReference type="NCBI Taxonomy" id="1612173"/>
    <lineage>
        <taxon>Bacteria</taxon>
        <taxon>Pseudomonadati</taxon>
        <taxon>Pseudomonadota</taxon>
        <taxon>Alphaproteobacteria</taxon>
        <taxon>Rhodospirillales</taxon>
        <taxon>Azospirillaceae</taxon>
        <taxon>Niveispirillum</taxon>
    </lineage>
</organism>
<geneLocation type="plasmid" evidence="2 3">
    <name>unnamed1</name>
</geneLocation>
<dbReference type="AlphaFoldDB" id="A0A2K9NMJ9"/>
<dbReference type="Pfam" id="PF14023">
    <property type="entry name" value="Bestrophin-like"/>
    <property type="match status" value="1"/>
</dbReference>
<name>A0A2K9NMJ9_9PROT</name>
<evidence type="ECO:0000313" key="2">
    <source>
        <dbReference type="EMBL" id="AUN33595.1"/>
    </source>
</evidence>
<keyword evidence="1" id="KW-1133">Transmembrane helix</keyword>
<sequence length="277" mass="29631">MVKSAIPGCDRPIMRELLYALPAPLIALLLLASLASITWAGLRLGRRRAGTGAEAYCAHVSAAQGSLLGLLALLMGFTFSMSLQRYDARSQALVEEANAIGTTWLRAGLLPEPVAAQTKALLRDYTHLRVEAGSISLDQAGDRAAVNARAIAVQDQLWQQARQTAELDKSPVTSGLYIQALNGMIDAFGARDALLARHVPELVLLLLYGTILLTGAVTGYTCGLNGHRPSTVAHLFGLLIVLVAMIIIDVDRPRRGFITVDPTPMLTLKDSIDAALK</sequence>
<keyword evidence="1" id="KW-0812">Transmembrane</keyword>
<dbReference type="OrthoDB" id="272864at2"/>
<keyword evidence="3" id="KW-1185">Reference proteome</keyword>
<proteinExistence type="predicted"/>
<dbReference type="EMBL" id="CP025613">
    <property type="protein sequence ID" value="AUN33595.1"/>
    <property type="molecule type" value="Genomic_DNA"/>
</dbReference>
<evidence type="ECO:0000313" key="3">
    <source>
        <dbReference type="Proteomes" id="UP000234752"/>
    </source>
</evidence>
<feature type="transmembrane region" description="Helical" evidence="1">
    <location>
        <begin position="232"/>
        <end position="250"/>
    </location>
</feature>
<accession>A0A2K9NMJ9</accession>
<evidence type="ECO:0008006" key="4">
    <source>
        <dbReference type="Google" id="ProtNLM"/>
    </source>
</evidence>